<dbReference type="OrthoDB" id="9807407at2"/>
<keyword evidence="2" id="KW-0560">Oxidoreductase</keyword>
<dbReference type="InterPro" id="IPR004360">
    <property type="entry name" value="Glyas_Fos-R_dOase_dom"/>
</dbReference>
<dbReference type="Proteomes" id="UP000277424">
    <property type="component" value="Unassembled WGS sequence"/>
</dbReference>
<dbReference type="CDD" id="cd07262">
    <property type="entry name" value="VOC_like"/>
    <property type="match status" value="1"/>
</dbReference>
<feature type="domain" description="VOC" evidence="1">
    <location>
        <begin position="1"/>
        <end position="122"/>
    </location>
</feature>
<sequence length="122" mass="13099">MLGHLSFGVTDLDRAITFYDPVMAALGHVRLWQNERGAGYGPPGGNDRLALFLRPGAHPPGEGFHLAFRAESQAAVDAFHKAALAHGGADLGAPGLRPHYSPTYYAAFVTDPEGWKLEAVFQ</sequence>
<evidence type="ECO:0000259" key="1">
    <source>
        <dbReference type="PROSITE" id="PS51819"/>
    </source>
</evidence>
<dbReference type="SUPFAM" id="SSF54593">
    <property type="entry name" value="Glyoxalase/Bleomycin resistance protein/Dihydroxybiphenyl dioxygenase"/>
    <property type="match status" value="1"/>
</dbReference>
<protein>
    <submittedName>
        <fullName evidence="2">Catechol 2,3-dioxygenase-like lactoylglutathione lyase family enzyme</fullName>
    </submittedName>
</protein>
<evidence type="ECO:0000313" key="3">
    <source>
        <dbReference type="Proteomes" id="UP000277424"/>
    </source>
</evidence>
<organism evidence="2 3">
    <name type="scientific">Oceanibaculum indicum</name>
    <dbReference type="NCBI Taxonomy" id="526216"/>
    <lineage>
        <taxon>Bacteria</taxon>
        <taxon>Pseudomonadati</taxon>
        <taxon>Pseudomonadota</taxon>
        <taxon>Alphaproteobacteria</taxon>
        <taxon>Rhodospirillales</taxon>
        <taxon>Oceanibaculaceae</taxon>
        <taxon>Oceanibaculum</taxon>
    </lineage>
</organism>
<dbReference type="RefSeq" id="WP_121219908.1">
    <property type="nucleotide sequence ID" value="NZ_RBIG01000002.1"/>
</dbReference>
<dbReference type="InterPro" id="IPR037523">
    <property type="entry name" value="VOC_core"/>
</dbReference>
<keyword evidence="2" id="KW-0456">Lyase</keyword>
<proteinExistence type="predicted"/>
<dbReference type="PANTHER" id="PTHR35006:SF4">
    <property type="entry name" value="BLR7706 PROTEIN"/>
    <property type="match status" value="1"/>
</dbReference>
<dbReference type="Pfam" id="PF00903">
    <property type="entry name" value="Glyoxalase"/>
    <property type="match status" value="1"/>
</dbReference>
<reference evidence="2 3" key="1">
    <citation type="submission" date="2018-10" db="EMBL/GenBank/DDBJ databases">
        <title>Comparative analysis of microorganisms from saline springs in Andes Mountain Range, Colombia.</title>
        <authorList>
            <person name="Rubin E."/>
        </authorList>
    </citation>
    <scope>NUCLEOTIDE SEQUENCE [LARGE SCALE GENOMIC DNA]</scope>
    <source>
        <strain evidence="2 3">USBA 36</strain>
    </source>
</reference>
<comment type="caution">
    <text evidence="2">The sequence shown here is derived from an EMBL/GenBank/DDBJ whole genome shotgun (WGS) entry which is preliminary data.</text>
</comment>
<dbReference type="InterPro" id="IPR029068">
    <property type="entry name" value="Glyas_Bleomycin-R_OHBP_Dase"/>
</dbReference>
<dbReference type="PROSITE" id="PS51819">
    <property type="entry name" value="VOC"/>
    <property type="match status" value="1"/>
</dbReference>
<dbReference type="EMBL" id="RBIG01000002">
    <property type="protein sequence ID" value="RKQ70233.1"/>
    <property type="molecule type" value="Genomic_DNA"/>
</dbReference>
<dbReference type="PANTHER" id="PTHR35006">
    <property type="entry name" value="GLYOXALASE FAMILY PROTEIN (AFU_ORTHOLOGUE AFUA_5G14830)"/>
    <property type="match status" value="1"/>
</dbReference>
<dbReference type="Gene3D" id="3.10.180.10">
    <property type="entry name" value="2,3-Dihydroxybiphenyl 1,2-Dioxygenase, domain 1"/>
    <property type="match status" value="1"/>
</dbReference>
<evidence type="ECO:0000313" key="2">
    <source>
        <dbReference type="EMBL" id="RKQ70233.1"/>
    </source>
</evidence>
<dbReference type="GO" id="GO:0051213">
    <property type="term" value="F:dioxygenase activity"/>
    <property type="evidence" value="ECO:0007669"/>
    <property type="project" value="UniProtKB-KW"/>
</dbReference>
<name>A0A420WGW8_9PROT</name>
<dbReference type="AlphaFoldDB" id="A0A420WGW8"/>
<dbReference type="GO" id="GO:0016829">
    <property type="term" value="F:lyase activity"/>
    <property type="evidence" value="ECO:0007669"/>
    <property type="project" value="UniProtKB-KW"/>
</dbReference>
<gene>
    <name evidence="2" type="ORF">BCL74_2176</name>
</gene>
<accession>A0A420WGW8</accession>
<keyword evidence="2" id="KW-0223">Dioxygenase</keyword>